<dbReference type="Pfam" id="PF00067">
    <property type="entry name" value="p450"/>
    <property type="match status" value="1"/>
</dbReference>
<evidence type="ECO:0000256" key="1">
    <source>
        <dbReference type="ARBA" id="ARBA00010617"/>
    </source>
</evidence>
<dbReference type="PROSITE" id="PS00086">
    <property type="entry name" value="CYTOCHROME_P450"/>
    <property type="match status" value="1"/>
</dbReference>
<evidence type="ECO:0000256" key="2">
    <source>
        <dbReference type="ARBA" id="ARBA00022617"/>
    </source>
</evidence>
<dbReference type="RefSeq" id="XP_021821022.1">
    <property type="nucleotide sequence ID" value="XM_021965330.1"/>
</dbReference>
<dbReference type="Proteomes" id="UP000515124">
    <property type="component" value="Unplaced"/>
</dbReference>
<gene>
    <name evidence="11" type="primary">LOC110762667</name>
</gene>
<evidence type="ECO:0000256" key="6">
    <source>
        <dbReference type="ARBA" id="ARBA00023033"/>
    </source>
</evidence>
<evidence type="ECO:0000256" key="8">
    <source>
        <dbReference type="RuleBase" id="RU000461"/>
    </source>
</evidence>
<protein>
    <submittedName>
        <fullName evidence="11">Cytochrome P450 CYP82D47-like</fullName>
    </submittedName>
</protein>
<keyword evidence="10" id="KW-1185">Reference proteome</keyword>
<dbReference type="FunFam" id="1.10.630.10:FF:000026">
    <property type="entry name" value="Cytochrome P450 82C4"/>
    <property type="match status" value="1"/>
</dbReference>
<dbReference type="CDD" id="cd20654">
    <property type="entry name" value="CYP82"/>
    <property type="match status" value="1"/>
</dbReference>
<dbReference type="KEGG" id="pavi:110762667"/>
<proteinExistence type="inferred from homology"/>
<feature type="binding site" description="axial binding residue" evidence="7">
    <location>
        <position position="474"/>
    </location>
    <ligand>
        <name>heme</name>
        <dbReference type="ChEBI" id="CHEBI:30413"/>
    </ligand>
    <ligandPart>
        <name>Fe</name>
        <dbReference type="ChEBI" id="CHEBI:18248"/>
    </ligandPart>
</feature>
<dbReference type="GO" id="GO:0004497">
    <property type="term" value="F:monooxygenase activity"/>
    <property type="evidence" value="ECO:0007669"/>
    <property type="project" value="UniProtKB-KW"/>
</dbReference>
<dbReference type="InterPro" id="IPR002401">
    <property type="entry name" value="Cyt_P450_E_grp-I"/>
</dbReference>
<keyword evidence="3 7" id="KW-0479">Metal-binding</keyword>
<keyword evidence="9" id="KW-0472">Membrane</keyword>
<organism evidence="10 11">
    <name type="scientific">Prunus avium</name>
    <name type="common">Cherry</name>
    <name type="synonym">Cerasus avium</name>
    <dbReference type="NCBI Taxonomy" id="42229"/>
    <lineage>
        <taxon>Eukaryota</taxon>
        <taxon>Viridiplantae</taxon>
        <taxon>Streptophyta</taxon>
        <taxon>Embryophyta</taxon>
        <taxon>Tracheophyta</taxon>
        <taxon>Spermatophyta</taxon>
        <taxon>Magnoliopsida</taxon>
        <taxon>eudicotyledons</taxon>
        <taxon>Gunneridae</taxon>
        <taxon>Pentapetalae</taxon>
        <taxon>rosids</taxon>
        <taxon>fabids</taxon>
        <taxon>Rosales</taxon>
        <taxon>Rosaceae</taxon>
        <taxon>Amygdaloideae</taxon>
        <taxon>Amygdaleae</taxon>
        <taxon>Prunus</taxon>
    </lineage>
</organism>
<dbReference type="GO" id="GO:0020037">
    <property type="term" value="F:heme binding"/>
    <property type="evidence" value="ECO:0007669"/>
    <property type="project" value="InterPro"/>
</dbReference>
<comment type="cofactor">
    <cofactor evidence="7">
        <name>heme</name>
        <dbReference type="ChEBI" id="CHEBI:30413"/>
    </cofactor>
</comment>
<dbReference type="InterPro" id="IPR001128">
    <property type="entry name" value="Cyt_P450"/>
</dbReference>
<dbReference type="InterPro" id="IPR036396">
    <property type="entry name" value="Cyt_P450_sf"/>
</dbReference>
<dbReference type="GO" id="GO:0016705">
    <property type="term" value="F:oxidoreductase activity, acting on paired donors, with incorporation or reduction of molecular oxygen"/>
    <property type="evidence" value="ECO:0007669"/>
    <property type="project" value="InterPro"/>
</dbReference>
<keyword evidence="9" id="KW-1133">Transmembrane helix</keyword>
<comment type="similarity">
    <text evidence="1 8">Belongs to the cytochrome P450 family.</text>
</comment>
<dbReference type="PANTHER" id="PTHR47947:SF38">
    <property type="entry name" value="CYTOCHROME P450 CYP82D47-LIKE"/>
    <property type="match status" value="1"/>
</dbReference>
<keyword evidence="6 8" id="KW-0503">Monooxygenase</keyword>
<evidence type="ECO:0000313" key="11">
    <source>
        <dbReference type="RefSeq" id="XP_021821022.1"/>
    </source>
</evidence>
<evidence type="ECO:0000256" key="5">
    <source>
        <dbReference type="ARBA" id="ARBA00023004"/>
    </source>
</evidence>
<sequence length="535" mass="60119">MGPAIPSTFPFATMKLYLPCLNTTIVGILAILLFSYFMMKRSCFGAKAKGPKPPKVGGGWPLLGHLYLFGGTQLPHITLASLVDKYGPIFTVNIGIHSALVISTWEAAKDCFTTNDIVVSSRPATIGGKHLSYNFAMFGFSPYGSYWREMRKLTSLELLSNRRLELLKNVRASEVEISLKQLYTLWSKRKEGSGELMVEMKQWFGGLTLNVVFRMVAGKRCFMNGGLSEDKEARRRQKAMREFFHWVGLFVLGDAVPWLSWLDLGGQQKAMKRTAEELDNIVSEWLEEHKQKITKGKDQDFMDVMLSAIDGAHIAGFDADTVIKATCLAMISGGSDTTRVTLTWTLSLLLNNRQILKKVYEELDQHVGKGRLLNESDINNLVYMQATVKEAMRLCPPGPLSFQREFTEDCTVGGYHVPKGTWLLVNLWKIQTDPRVWADPMEFKPERFLTTHKDVDVRGQQFELMPFGSGRRACPGINLGLQTTLLTLASFLHWFDVKTRGNAPVDMTGSVGLTNMKLTPLDVLVKPRLSPNLYE</sequence>
<keyword evidence="5 7" id="KW-0408">Iron</keyword>
<keyword evidence="9" id="KW-0812">Transmembrane</keyword>
<feature type="transmembrane region" description="Helical" evidence="9">
    <location>
        <begin position="16"/>
        <end position="39"/>
    </location>
</feature>
<dbReference type="PRINTS" id="PR00385">
    <property type="entry name" value="P450"/>
</dbReference>
<dbReference type="PRINTS" id="PR00463">
    <property type="entry name" value="EP450I"/>
</dbReference>
<dbReference type="InterPro" id="IPR017972">
    <property type="entry name" value="Cyt_P450_CS"/>
</dbReference>
<dbReference type="InterPro" id="IPR050651">
    <property type="entry name" value="Plant_Cytochrome_P450_Monoox"/>
</dbReference>
<evidence type="ECO:0000256" key="7">
    <source>
        <dbReference type="PIRSR" id="PIRSR602401-1"/>
    </source>
</evidence>
<dbReference type="Gene3D" id="1.10.630.10">
    <property type="entry name" value="Cytochrome P450"/>
    <property type="match status" value="1"/>
</dbReference>
<keyword evidence="2 7" id="KW-0349">Heme</keyword>
<evidence type="ECO:0000313" key="10">
    <source>
        <dbReference type="Proteomes" id="UP000515124"/>
    </source>
</evidence>
<evidence type="ECO:0000256" key="4">
    <source>
        <dbReference type="ARBA" id="ARBA00023002"/>
    </source>
</evidence>
<keyword evidence="4 8" id="KW-0560">Oxidoreductase</keyword>
<dbReference type="GeneID" id="110762667"/>
<evidence type="ECO:0000256" key="9">
    <source>
        <dbReference type="SAM" id="Phobius"/>
    </source>
</evidence>
<dbReference type="PANTHER" id="PTHR47947">
    <property type="entry name" value="CYTOCHROME P450 82C3-RELATED"/>
    <property type="match status" value="1"/>
</dbReference>
<dbReference type="GO" id="GO:0005506">
    <property type="term" value="F:iron ion binding"/>
    <property type="evidence" value="ECO:0007669"/>
    <property type="project" value="InterPro"/>
</dbReference>
<reference evidence="11" key="1">
    <citation type="submission" date="2025-08" db="UniProtKB">
        <authorList>
            <consortium name="RefSeq"/>
        </authorList>
    </citation>
    <scope>IDENTIFICATION</scope>
</reference>
<dbReference type="AlphaFoldDB" id="A0A6P5T256"/>
<evidence type="ECO:0000256" key="3">
    <source>
        <dbReference type="ARBA" id="ARBA00022723"/>
    </source>
</evidence>
<name>A0A6P5T256_PRUAV</name>
<accession>A0A6P5T256</accession>
<dbReference type="SUPFAM" id="SSF48264">
    <property type="entry name" value="Cytochrome P450"/>
    <property type="match status" value="1"/>
</dbReference>
<feature type="transmembrane region" description="Helical" evidence="9">
    <location>
        <begin position="243"/>
        <end position="262"/>
    </location>
</feature>